<sequence>MVVVDGATDNTEQIVRHLGFLVVVNKIKRGGGAALRVGYQVALSKNAEIVVTLDADGQHNPEEIERLVTPIVKRQADFVSGS</sequence>
<dbReference type="PANTHER" id="PTHR48090:SF7">
    <property type="entry name" value="RFBJ PROTEIN"/>
    <property type="match status" value="1"/>
</dbReference>
<organism evidence="2">
    <name type="scientific">marine sediment metagenome</name>
    <dbReference type="NCBI Taxonomy" id="412755"/>
    <lineage>
        <taxon>unclassified sequences</taxon>
        <taxon>metagenomes</taxon>
        <taxon>ecological metagenomes</taxon>
    </lineage>
</organism>
<dbReference type="Pfam" id="PF00535">
    <property type="entry name" value="Glycos_transf_2"/>
    <property type="match status" value="1"/>
</dbReference>
<evidence type="ECO:0000313" key="2">
    <source>
        <dbReference type="EMBL" id="GAG24114.1"/>
    </source>
</evidence>
<dbReference type="InterPro" id="IPR001173">
    <property type="entry name" value="Glyco_trans_2-like"/>
</dbReference>
<dbReference type="SUPFAM" id="SSF53448">
    <property type="entry name" value="Nucleotide-diphospho-sugar transferases"/>
    <property type="match status" value="1"/>
</dbReference>
<comment type="caution">
    <text evidence="2">The sequence shown here is derived from an EMBL/GenBank/DDBJ whole genome shotgun (WGS) entry which is preliminary data.</text>
</comment>
<evidence type="ECO:0000259" key="1">
    <source>
        <dbReference type="Pfam" id="PF00535"/>
    </source>
</evidence>
<gene>
    <name evidence="2" type="ORF">S01H1_53433</name>
</gene>
<proteinExistence type="predicted"/>
<protein>
    <recommendedName>
        <fullName evidence="1">Glycosyltransferase 2-like domain-containing protein</fullName>
    </recommendedName>
</protein>
<dbReference type="InterPro" id="IPR050256">
    <property type="entry name" value="Glycosyltransferase_2"/>
</dbReference>
<dbReference type="EMBL" id="BARS01034602">
    <property type="protein sequence ID" value="GAG24114.1"/>
    <property type="molecule type" value="Genomic_DNA"/>
</dbReference>
<dbReference type="AlphaFoldDB" id="X0W017"/>
<feature type="non-terminal residue" evidence="2">
    <location>
        <position position="82"/>
    </location>
</feature>
<dbReference type="Gene3D" id="3.90.550.10">
    <property type="entry name" value="Spore Coat Polysaccharide Biosynthesis Protein SpsA, Chain A"/>
    <property type="match status" value="1"/>
</dbReference>
<name>X0W017_9ZZZZ</name>
<reference evidence="2" key="1">
    <citation type="journal article" date="2014" name="Front. Microbiol.">
        <title>High frequency of phylogenetically diverse reductive dehalogenase-homologous genes in deep subseafloor sedimentary metagenomes.</title>
        <authorList>
            <person name="Kawai M."/>
            <person name="Futagami T."/>
            <person name="Toyoda A."/>
            <person name="Takaki Y."/>
            <person name="Nishi S."/>
            <person name="Hori S."/>
            <person name="Arai W."/>
            <person name="Tsubouchi T."/>
            <person name="Morono Y."/>
            <person name="Uchiyama I."/>
            <person name="Ito T."/>
            <person name="Fujiyama A."/>
            <person name="Inagaki F."/>
            <person name="Takami H."/>
        </authorList>
    </citation>
    <scope>NUCLEOTIDE SEQUENCE</scope>
    <source>
        <strain evidence="2">Expedition CK06-06</strain>
    </source>
</reference>
<dbReference type="PANTHER" id="PTHR48090">
    <property type="entry name" value="UNDECAPRENYL-PHOSPHATE 4-DEOXY-4-FORMAMIDO-L-ARABINOSE TRANSFERASE-RELATED"/>
    <property type="match status" value="1"/>
</dbReference>
<feature type="domain" description="Glycosyltransferase 2-like" evidence="1">
    <location>
        <begin position="2"/>
        <end position="81"/>
    </location>
</feature>
<dbReference type="InterPro" id="IPR029044">
    <property type="entry name" value="Nucleotide-diphossugar_trans"/>
</dbReference>
<accession>X0W017</accession>